<evidence type="ECO:0000313" key="5">
    <source>
        <dbReference type="Proteomes" id="UP000051574"/>
    </source>
</evidence>
<dbReference type="InterPro" id="IPR051276">
    <property type="entry name" value="Saccharopine_DH-like_oxidrdct"/>
</dbReference>
<dbReference type="GO" id="GO:0009247">
    <property type="term" value="P:glycolipid biosynthetic process"/>
    <property type="evidence" value="ECO:0007669"/>
    <property type="project" value="TreeGrafter"/>
</dbReference>
<evidence type="ECO:0000259" key="3">
    <source>
        <dbReference type="Pfam" id="PF03435"/>
    </source>
</evidence>
<dbReference type="SUPFAM" id="SSF51735">
    <property type="entry name" value="NAD(P)-binding Rossmann-fold domains"/>
    <property type="match status" value="1"/>
</dbReference>
<keyword evidence="2" id="KW-0812">Transmembrane</keyword>
<organism evidence="4 5">
    <name type="scientific">Oryctes borbonicus</name>
    <dbReference type="NCBI Taxonomy" id="1629725"/>
    <lineage>
        <taxon>Eukaryota</taxon>
        <taxon>Metazoa</taxon>
        <taxon>Ecdysozoa</taxon>
        <taxon>Arthropoda</taxon>
        <taxon>Hexapoda</taxon>
        <taxon>Insecta</taxon>
        <taxon>Pterygota</taxon>
        <taxon>Neoptera</taxon>
        <taxon>Endopterygota</taxon>
        <taxon>Coleoptera</taxon>
        <taxon>Polyphaga</taxon>
        <taxon>Scarabaeiformia</taxon>
        <taxon>Scarabaeidae</taxon>
        <taxon>Dynastinae</taxon>
        <taxon>Oryctes</taxon>
    </lineage>
</organism>
<dbReference type="FunFam" id="3.40.50.720:FF:000178">
    <property type="entry name" value="Saccharopine dehydrogenase-like oxidoreductase"/>
    <property type="match status" value="1"/>
</dbReference>
<dbReference type="GO" id="GO:0005886">
    <property type="term" value="C:plasma membrane"/>
    <property type="evidence" value="ECO:0007669"/>
    <property type="project" value="TreeGrafter"/>
</dbReference>
<evidence type="ECO:0000313" key="4">
    <source>
        <dbReference type="EMBL" id="KRT79281.1"/>
    </source>
</evidence>
<evidence type="ECO:0000256" key="1">
    <source>
        <dbReference type="ARBA" id="ARBA00038048"/>
    </source>
</evidence>
<sequence>MSSENRLDIVIFGATGFTGKRTIPQLTKLLKSDNLSLTWGVAGRSEEKLKSALLEMQQKTGEDYSKIPVIIADIDDKESIEKMTAAARMIINTVGPYRFYGERVVEACVKSGTHHVDVSGEPQYMENMELKYHKAAKEKGIYLVSACGFDSIPADMGVIFMQKNFEGNLLKYHKAAKEKGIYLVSACGFDSIPADMGVIFMQKNFEGTLNSVESYMYTTIKGGPYPGATIHYTTYESAVHGIANWGELREIRRKLYPEKLPTFEPKLHPKRSFFKNKFLERWCTIFPGTDRSVCLRTQRYMYEKHRQRPVQVHCYTAYANFFHLMVTLFFGAIFLLMSKLSFTRKLLLAYPRIFTCGMISHEGPTEEKQEHTLFNFVLVGQGWSETQLEPTDQFPTPPEKIALAKVSGNNPGYGATCIMLAVSALMILTEKDKLPPGGGCYPPGAAFANTSMIEKLNKHGVKFEMNPEL</sequence>
<gene>
    <name evidence="4" type="ORF">AMK59_6690</name>
</gene>
<feature type="transmembrane region" description="Helical" evidence="2">
    <location>
        <begin position="315"/>
        <end position="337"/>
    </location>
</feature>
<comment type="similarity">
    <text evidence="1">Belongs to the saccharopine dehydrogenase family.</text>
</comment>
<dbReference type="AlphaFoldDB" id="A0A0T6AW50"/>
<keyword evidence="2" id="KW-1133">Transmembrane helix</keyword>
<dbReference type="OrthoDB" id="10268090at2759"/>
<dbReference type="Pfam" id="PF03435">
    <property type="entry name" value="Sacchrp_dh_NADP"/>
    <property type="match status" value="1"/>
</dbReference>
<dbReference type="PANTHER" id="PTHR12286">
    <property type="entry name" value="SACCHAROPINE DEHYDROGENASE-LIKE OXIDOREDUCTASE"/>
    <property type="match status" value="1"/>
</dbReference>
<dbReference type="GO" id="GO:0005811">
    <property type="term" value="C:lipid droplet"/>
    <property type="evidence" value="ECO:0007669"/>
    <property type="project" value="TreeGrafter"/>
</dbReference>
<accession>A0A0T6AW50</accession>
<dbReference type="Proteomes" id="UP000051574">
    <property type="component" value="Unassembled WGS sequence"/>
</dbReference>
<keyword evidence="2" id="KW-0472">Membrane</keyword>
<feature type="domain" description="Saccharopine dehydrogenase NADP binding" evidence="3">
    <location>
        <begin position="9"/>
        <end position="144"/>
    </location>
</feature>
<dbReference type="GO" id="GO:0005739">
    <property type="term" value="C:mitochondrion"/>
    <property type="evidence" value="ECO:0007669"/>
    <property type="project" value="TreeGrafter"/>
</dbReference>
<evidence type="ECO:0000256" key="2">
    <source>
        <dbReference type="SAM" id="Phobius"/>
    </source>
</evidence>
<comment type="caution">
    <text evidence="4">The sequence shown here is derived from an EMBL/GenBank/DDBJ whole genome shotgun (WGS) entry which is preliminary data.</text>
</comment>
<name>A0A0T6AW50_9SCAR</name>
<dbReference type="InterPro" id="IPR036291">
    <property type="entry name" value="NAD(P)-bd_dom_sf"/>
</dbReference>
<protein>
    <recommendedName>
        <fullName evidence="3">Saccharopine dehydrogenase NADP binding domain-containing protein</fullName>
    </recommendedName>
</protein>
<dbReference type="Gene3D" id="3.40.50.720">
    <property type="entry name" value="NAD(P)-binding Rossmann-like Domain"/>
    <property type="match status" value="2"/>
</dbReference>
<dbReference type="InterPro" id="IPR005097">
    <property type="entry name" value="Sacchrp_dh_NADP-bd"/>
</dbReference>
<dbReference type="EMBL" id="LJIG01022680">
    <property type="protein sequence ID" value="KRT79281.1"/>
    <property type="molecule type" value="Genomic_DNA"/>
</dbReference>
<keyword evidence="5" id="KW-1185">Reference proteome</keyword>
<proteinExistence type="inferred from homology"/>
<dbReference type="PANTHER" id="PTHR12286:SF5">
    <property type="entry name" value="SACCHAROPINE DEHYDROGENASE-LIKE OXIDOREDUCTASE"/>
    <property type="match status" value="1"/>
</dbReference>
<reference evidence="4 5" key="1">
    <citation type="submission" date="2015-09" db="EMBL/GenBank/DDBJ databases">
        <title>Draft genome of the scarab beetle Oryctes borbonicus.</title>
        <authorList>
            <person name="Meyer J.M."/>
            <person name="Markov G.V."/>
            <person name="Baskaran P."/>
            <person name="Herrmann M."/>
            <person name="Sommer R.J."/>
            <person name="Roedelsperger C."/>
        </authorList>
    </citation>
    <scope>NUCLEOTIDE SEQUENCE [LARGE SCALE GENOMIC DNA]</scope>
    <source>
        <strain evidence="4">OB123</strain>
        <tissue evidence="4">Whole animal</tissue>
    </source>
</reference>